<organism evidence="2 3">
    <name type="scientific">Rhizoctonia solani</name>
    <dbReference type="NCBI Taxonomy" id="456999"/>
    <lineage>
        <taxon>Eukaryota</taxon>
        <taxon>Fungi</taxon>
        <taxon>Dikarya</taxon>
        <taxon>Basidiomycota</taxon>
        <taxon>Agaricomycotina</taxon>
        <taxon>Agaricomycetes</taxon>
        <taxon>Cantharellales</taxon>
        <taxon>Ceratobasidiaceae</taxon>
        <taxon>Rhizoctonia</taxon>
    </lineage>
</organism>
<comment type="caution">
    <text evidence="2">The sequence shown here is derived from an EMBL/GenBank/DDBJ whole genome shotgun (WGS) entry which is preliminary data.</text>
</comment>
<reference evidence="2" key="1">
    <citation type="submission" date="2020-09" db="EMBL/GenBank/DDBJ databases">
        <title>Comparative genome analyses of four rice-infecting Rhizoctonia solani isolates reveal extensive enrichment of homogalacturonan modification genes.</title>
        <authorList>
            <person name="Lee D.-Y."/>
            <person name="Jeon J."/>
            <person name="Kim K.-T."/>
            <person name="Cheong K."/>
            <person name="Song H."/>
            <person name="Choi G."/>
            <person name="Ko J."/>
            <person name="Opiyo S.O."/>
            <person name="Zuo S."/>
            <person name="Madhav S."/>
            <person name="Lee Y.-H."/>
            <person name="Wang G.-L."/>
        </authorList>
    </citation>
    <scope>NUCLEOTIDE SEQUENCE</scope>
    <source>
        <strain evidence="2">AG1-IA B2</strain>
    </source>
</reference>
<evidence type="ECO:0000256" key="1">
    <source>
        <dbReference type="SAM" id="MobiDB-lite"/>
    </source>
</evidence>
<protein>
    <submittedName>
        <fullName evidence="2">Uncharacterized protein</fullName>
    </submittedName>
</protein>
<proteinExistence type="predicted"/>
<gene>
    <name evidence="2" type="ORF">RHS01_07105</name>
</gene>
<feature type="region of interest" description="Disordered" evidence="1">
    <location>
        <begin position="1"/>
        <end position="53"/>
    </location>
</feature>
<accession>A0A8H7M3A2</accession>
<dbReference type="AlphaFoldDB" id="A0A8H7M3A2"/>
<evidence type="ECO:0000313" key="2">
    <source>
        <dbReference type="EMBL" id="KAF8753496.1"/>
    </source>
</evidence>
<dbReference type="Proteomes" id="UP000614334">
    <property type="component" value="Unassembled WGS sequence"/>
</dbReference>
<evidence type="ECO:0000313" key="3">
    <source>
        <dbReference type="Proteomes" id="UP000614334"/>
    </source>
</evidence>
<dbReference type="EMBL" id="JACYCF010000013">
    <property type="protein sequence ID" value="KAF8753496.1"/>
    <property type="molecule type" value="Genomic_DNA"/>
</dbReference>
<name>A0A8H7M3A2_9AGAM</name>
<sequence length="228" mass="24364">MSNINSDYPPPPPLSAGMNDPTKMSGSTGSGSSETVTAARSNNNTNNKETEKKKMMTSLWSYILPVPAEPRPGGTHASIHSHPAITIDTASTAATATTPKRNFDQARAGGHPIGRPEIGDRVDRVVDLQRQETKHVHDAIARVGQSVGEENEGDLILGLAAAGIFYSVVVRMLTHIVLLSHAPLSILHGLFLGTMQSNRRFTALDQTTMAHTSKLDEAYLASPGSKPH</sequence>